<dbReference type="Proteomes" id="UP001432322">
    <property type="component" value="Unassembled WGS sequence"/>
</dbReference>
<organism evidence="2 3">
    <name type="scientific">Pristionchus fissidentatus</name>
    <dbReference type="NCBI Taxonomy" id="1538716"/>
    <lineage>
        <taxon>Eukaryota</taxon>
        <taxon>Metazoa</taxon>
        <taxon>Ecdysozoa</taxon>
        <taxon>Nematoda</taxon>
        <taxon>Chromadorea</taxon>
        <taxon>Rhabditida</taxon>
        <taxon>Rhabditina</taxon>
        <taxon>Diplogasteromorpha</taxon>
        <taxon>Diplogasteroidea</taxon>
        <taxon>Neodiplogasteridae</taxon>
        <taxon>Pristionchus</taxon>
    </lineage>
</organism>
<accession>A0AAV5VQ70</accession>
<dbReference type="InterPro" id="IPR019430">
    <property type="entry name" value="7TM_GPCR_serpentine_rcpt_Srx"/>
</dbReference>
<proteinExistence type="predicted"/>
<keyword evidence="3" id="KW-1185">Reference proteome</keyword>
<comment type="caution">
    <text evidence="2">The sequence shown here is derived from an EMBL/GenBank/DDBJ whole genome shotgun (WGS) entry which is preliminary data.</text>
</comment>
<feature type="non-terminal residue" evidence="2">
    <location>
        <position position="1"/>
    </location>
</feature>
<evidence type="ECO:0000313" key="2">
    <source>
        <dbReference type="EMBL" id="GMT21680.1"/>
    </source>
</evidence>
<evidence type="ECO:0000259" key="1">
    <source>
        <dbReference type="Pfam" id="PF10328"/>
    </source>
</evidence>
<dbReference type="Pfam" id="PF10328">
    <property type="entry name" value="7TM_GPCR_Srx"/>
    <property type="match status" value="1"/>
</dbReference>
<dbReference type="PANTHER" id="PTHR23017">
    <property type="entry name" value="SERPENTINE RECEPTOR, CLASS X"/>
    <property type="match status" value="1"/>
</dbReference>
<name>A0AAV5VQ70_9BILA</name>
<feature type="domain" description="7TM GPCR serpentine receptor class x (Srx)" evidence="1">
    <location>
        <begin position="2"/>
        <end position="66"/>
    </location>
</feature>
<dbReference type="AlphaFoldDB" id="A0AAV5VQ70"/>
<feature type="non-terminal residue" evidence="2">
    <location>
        <position position="67"/>
    </location>
</feature>
<protein>
    <recommendedName>
        <fullName evidence="1">7TM GPCR serpentine receptor class x (Srx) domain-containing protein</fullName>
    </recommendedName>
</protein>
<reference evidence="2" key="1">
    <citation type="submission" date="2023-10" db="EMBL/GenBank/DDBJ databases">
        <title>Genome assembly of Pristionchus species.</title>
        <authorList>
            <person name="Yoshida K."/>
            <person name="Sommer R.J."/>
        </authorList>
    </citation>
    <scope>NUCLEOTIDE SEQUENCE</scope>
    <source>
        <strain evidence="2">RS5133</strain>
    </source>
</reference>
<gene>
    <name evidence="2" type="ORF">PFISCL1PPCAC_12977</name>
</gene>
<sequence length="67" mass="7799">SSSTNKESRAMEIRLFKQAFSQSIPLLLTHWSFAYITPLCRSDFEKFLSTTLVWHVCHRIDGQLVIL</sequence>
<evidence type="ECO:0000313" key="3">
    <source>
        <dbReference type="Proteomes" id="UP001432322"/>
    </source>
</evidence>
<dbReference type="PANTHER" id="PTHR23017:SF3">
    <property type="entry name" value="G-PROTEIN COUPLED RECEPTORS FAMILY 1 PROFILE DOMAIN-CONTAINING PROTEIN"/>
    <property type="match status" value="1"/>
</dbReference>
<dbReference type="EMBL" id="BTSY01000004">
    <property type="protein sequence ID" value="GMT21680.1"/>
    <property type="molecule type" value="Genomic_DNA"/>
</dbReference>